<keyword evidence="3" id="KW-1185">Reference proteome</keyword>
<gene>
    <name evidence="2" type="ORF">NDU88_000008</name>
</gene>
<accession>A0AAV7NEU8</accession>
<reference evidence="2" key="1">
    <citation type="journal article" date="2022" name="bioRxiv">
        <title>Sequencing and chromosome-scale assembly of the giantPleurodeles waltlgenome.</title>
        <authorList>
            <person name="Brown T."/>
            <person name="Elewa A."/>
            <person name="Iarovenko S."/>
            <person name="Subramanian E."/>
            <person name="Araus A.J."/>
            <person name="Petzold A."/>
            <person name="Susuki M."/>
            <person name="Suzuki K.-i.T."/>
            <person name="Hayashi T."/>
            <person name="Toyoda A."/>
            <person name="Oliveira C."/>
            <person name="Osipova E."/>
            <person name="Leigh N.D."/>
            <person name="Simon A."/>
            <person name="Yun M.H."/>
        </authorList>
    </citation>
    <scope>NUCLEOTIDE SEQUENCE</scope>
    <source>
        <strain evidence="2">20211129_DDA</strain>
        <tissue evidence="2">Liver</tissue>
    </source>
</reference>
<sequence>MAQIGLRRFFCLSLTCPIFGRPNAIFPYAGAAWCTSFFLTHTGQRRSANAGYRHSINTAPAWRFRMALAGAHFFDASKSINTGPGAMCVKIKAINTTFITIAGVLADLLNTRRDTVVHQRAPDTSLDDEQPSTSASASGQETPPQEQQDTSTPPPADEEPARKWSLRSRNKTENIAKTATRK</sequence>
<name>A0AAV7NEU8_PLEWA</name>
<feature type="compositionally biased region" description="Polar residues" evidence="1">
    <location>
        <begin position="131"/>
        <end position="151"/>
    </location>
</feature>
<dbReference type="Proteomes" id="UP001066276">
    <property type="component" value="Chromosome 8"/>
</dbReference>
<protein>
    <submittedName>
        <fullName evidence="2">Uncharacterized protein</fullName>
    </submittedName>
</protein>
<dbReference type="AlphaFoldDB" id="A0AAV7NEU8"/>
<evidence type="ECO:0000256" key="1">
    <source>
        <dbReference type="SAM" id="MobiDB-lite"/>
    </source>
</evidence>
<evidence type="ECO:0000313" key="3">
    <source>
        <dbReference type="Proteomes" id="UP001066276"/>
    </source>
</evidence>
<comment type="caution">
    <text evidence="2">The sequence shown here is derived from an EMBL/GenBank/DDBJ whole genome shotgun (WGS) entry which is preliminary data.</text>
</comment>
<feature type="region of interest" description="Disordered" evidence="1">
    <location>
        <begin position="119"/>
        <end position="182"/>
    </location>
</feature>
<evidence type="ECO:0000313" key="2">
    <source>
        <dbReference type="EMBL" id="KAJ1111733.1"/>
    </source>
</evidence>
<proteinExistence type="predicted"/>
<feature type="compositionally biased region" description="Polar residues" evidence="1">
    <location>
        <begin position="173"/>
        <end position="182"/>
    </location>
</feature>
<dbReference type="EMBL" id="JANPWB010000012">
    <property type="protein sequence ID" value="KAJ1111733.1"/>
    <property type="molecule type" value="Genomic_DNA"/>
</dbReference>
<organism evidence="2 3">
    <name type="scientific">Pleurodeles waltl</name>
    <name type="common">Iberian ribbed newt</name>
    <dbReference type="NCBI Taxonomy" id="8319"/>
    <lineage>
        <taxon>Eukaryota</taxon>
        <taxon>Metazoa</taxon>
        <taxon>Chordata</taxon>
        <taxon>Craniata</taxon>
        <taxon>Vertebrata</taxon>
        <taxon>Euteleostomi</taxon>
        <taxon>Amphibia</taxon>
        <taxon>Batrachia</taxon>
        <taxon>Caudata</taxon>
        <taxon>Salamandroidea</taxon>
        <taxon>Salamandridae</taxon>
        <taxon>Pleurodelinae</taxon>
        <taxon>Pleurodeles</taxon>
    </lineage>
</organism>